<proteinExistence type="predicted"/>
<gene>
    <name evidence="2" type="ORF">NSU_2137</name>
</gene>
<evidence type="ECO:0000313" key="3">
    <source>
        <dbReference type="Proteomes" id="UP000004030"/>
    </source>
</evidence>
<dbReference type="STRING" id="1088721.JI59_09405"/>
<organism evidence="2 3">
    <name type="scientific">Novosphingobium pentaromativorans US6-1</name>
    <dbReference type="NCBI Taxonomy" id="1088721"/>
    <lineage>
        <taxon>Bacteria</taxon>
        <taxon>Pseudomonadati</taxon>
        <taxon>Pseudomonadota</taxon>
        <taxon>Alphaproteobacteria</taxon>
        <taxon>Sphingomonadales</taxon>
        <taxon>Sphingomonadaceae</taxon>
        <taxon>Novosphingobium</taxon>
    </lineage>
</organism>
<dbReference type="AlphaFoldDB" id="G6ECR6"/>
<name>G6ECR6_9SPHN</name>
<evidence type="ECO:0000313" key="2">
    <source>
        <dbReference type="EMBL" id="EHJ60977.1"/>
    </source>
</evidence>
<dbReference type="OrthoDB" id="7409402at2"/>
<feature type="domain" description="Short chain dehydrogenase-like proteobacteria" evidence="1">
    <location>
        <begin position="5"/>
        <end position="102"/>
    </location>
</feature>
<protein>
    <recommendedName>
        <fullName evidence="1">Short chain dehydrogenase-like proteobacteria domain-containing protein</fullName>
    </recommendedName>
</protein>
<comment type="caution">
    <text evidence="2">The sequence shown here is derived from an EMBL/GenBank/DDBJ whole genome shotgun (WGS) entry which is preliminary data.</text>
</comment>
<keyword evidence="3" id="KW-1185">Reference proteome</keyword>
<dbReference type="Proteomes" id="UP000004030">
    <property type="component" value="Unassembled WGS sequence"/>
</dbReference>
<dbReference type="PATRIC" id="fig|1088721.3.peg.2116"/>
<reference evidence="2 3" key="1">
    <citation type="journal article" date="2012" name="J. Bacteriol.">
        <title>Genome sequence of benzo(a)pyrene-degrading bacterium Novosphingobium pentaromativorans US6-1.</title>
        <authorList>
            <person name="Luo Y.R."/>
            <person name="Kang S.G."/>
            <person name="Kim S.J."/>
            <person name="Kim M.R."/>
            <person name="Li N."/>
            <person name="Lee J.H."/>
            <person name="Kwon K.K."/>
        </authorList>
    </citation>
    <scope>NUCLEOTIDE SEQUENCE [LARGE SCALE GENOMIC DNA]</scope>
    <source>
        <strain evidence="2 3">US6-1</strain>
    </source>
</reference>
<dbReference type="Pfam" id="PF21777">
    <property type="entry name" value="SDR-like"/>
    <property type="match status" value="1"/>
</dbReference>
<dbReference type="InterPro" id="IPR048623">
    <property type="entry name" value="SDR-like_proteobact"/>
</dbReference>
<accession>G6ECR6</accession>
<dbReference type="RefSeq" id="WP_007013052.1">
    <property type="nucleotide sequence ID" value="NZ_AGFM01000029.1"/>
</dbReference>
<dbReference type="EMBL" id="AGFM01000029">
    <property type="protein sequence ID" value="EHJ60977.1"/>
    <property type="molecule type" value="Genomic_DNA"/>
</dbReference>
<dbReference type="KEGG" id="npn:JI59_09405"/>
<sequence>MQDVLRVGPLPEEPLAAAADFHARLLPGIEAALRGGADPLTIVFLPAGHAHRGWRLAAIQSLARTFAPSRVNAVESDGEAEIAAALDWLGDAAGVTGQILTLDGTGAGPVL</sequence>
<evidence type="ECO:0000259" key="1">
    <source>
        <dbReference type="Pfam" id="PF21777"/>
    </source>
</evidence>